<name>A0A2J7ZHE2_9CHLO</name>
<organism evidence="1 2">
    <name type="scientific">Tetrabaena socialis</name>
    <dbReference type="NCBI Taxonomy" id="47790"/>
    <lineage>
        <taxon>Eukaryota</taxon>
        <taxon>Viridiplantae</taxon>
        <taxon>Chlorophyta</taxon>
        <taxon>core chlorophytes</taxon>
        <taxon>Chlorophyceae</taxon>
        <taxon>CS clade</taxon>
        <taxon>Chlamydomonadales</taxon>
        <taxon>Tetrabaenaceae</taxon>
        <taxon>Tetrabaena</taxon>
    </lineage>
</organism>
<evidence type="ECO:0000313" key="1">
    <source>
        <dbReference type="EMBL" id="PNG99688.1"/>
    </source>
</evidence>
<reference evidence="1 2" key="1">
    <citation type="journal article" date="2017" name="Mol. Biol. Evol.">
        <title>The 4-celled Tetrabaena socialis nuclear genome reveals the essential components for genetic control of cell number at the origin of multicellularity in the volvocine lineage.</title>
        <authorList>
            <person name="Featherston J."/>
            <person name="Arakaki Y."/>
            <person name="Hanschen E.R."/>
            <person name="Ferris P.J."/>
            <person name="Michod R.E."/>
            <person name="Olson B.J.S.C."/>
            <person name="Nozaki H."/>
            <person name="Durand P.M."/>
        </authorList>
    </citation>
    <scope>NUCLEOTIDE SEQUENCE [LARGE SCALE GENOMIC DNA]</scope>
    <source>
        <strain evidence="1 2">NIES-571</strain>
    </source>
</reference>
<sequence>MRTADTTWSLTARRGATLERAAAAPCCCARTARWCAACASTWAIGSPTTRPSTRRSWRAC</sequence>
<dbReference type="EMBL" id="PGGS01002320">
    <property type="protein sequence ID" value="PNG99688.1"/>
    <property type="molecule type" value="Genomic_DNA"/>
</dbReference>
<accession>A0A2J7ZHE2</accession>
<gene>
    <name evidence="1" type="ORF">TSOC_014528</name>
</gene>
<keyword evidence="2" id="KW-1185">Reference proteome</keyword>
<protein>
    <submittedName>
        <fullName evidence="1">Uncharacterized protein</fullName>
    </submittedName>
</protein>
<evidence type="ECO:0000313" key="2">
    <source>
        <dbReference type="Proteomes" id="UP000236333"/>
    </source>
</evidence>
<dbReference type="Proteomes" id="UP000236333">
    <property type="component" value="Unassembled WGS sequence"/>
</dbReference>
<proteinExistence type="predicted"/>
<feature type="non-terminal residue" evidence="1">
    <location>
        <position position="60"/>
    </location>
</feature>
<comment type="caution">
    <text evidence="1">The sequence shown here is derived from an EMBL/GenBank/DDBJ whole genome shotgun (WGS) entry which is preliminary data.</text>
</comment>
<dbReference type="AlphaFoldDB" id="A0A2J7ZHE2"/>